<protein>
    <submittedName>
        <fullName evidence="2">Uncharacterized protein</fullName>
    </submittedName>
</protein>
<evidence type="ECO:0000313" key="3">
    <source>
        <dbReference type="Proteomes" id="UP000515960"/>
    </source>
</evidence>
<dbReference type="RefSeq" id="WP_187333042.1">
    <property type="nucleotide sequence ID" value="NZ_CP060490.1"/>
</dbReference>
<name>A0A7G9B4G0_9FIRM</name>
<gene>
    <name evidence="2" type="ORF">H8790_13555</name>
</gene>
<reference evidence="2 3" key="1">
    <citation type="submission" date="2020-08" db="EMBL/GenBank/DDBJ databases">
        <authorList>
            <person name="Liu C."/>
            <person name="Sun Q."/>
        </authorList>
    </citation>
    <scope>NUCLEOTIDE SEQUENCE [LARGE SCALE GENOMIC DNA]</scope>
    <source>
        <strain evidence="2 3">NSJ-62</strain>
    </source>
</reference>
<keyword evidence="1" id="KW-1133">Transmembrane helix</keyword>
<feature type="transmembrane region" description="Helical" evidence="1">
    <location>
        <begin position="12"/>
        <end position="31"/>
    </location>
</feature>
<keyword evidence="3" id="KW-1185">Reference proteome</keyword>
<proteinExistence type="predicted"/>
<dbReference type="EMBL" id="CP060490">
    <property type="protein sequence ID" value="QNL44441.1"/>
    <property type="molecule type" value="Genomic_DNA"/>
</dbReference>
<sequence length="129" mass="13680">MGMNLWQDGIVAMLAAIGLTSLVWLVAGAFLRMSRSPVMKPVMVLPASGAAPALQQSVHELEQLRGELRAYTTIVILDCGLTEEAQKIGALLCAEDRAVVLCTAEEFAQELMERGRADGGIQHAGGDGT</sequence>
<evidence type="ECO:0000256" key="1">
    <source>
        <dbReference type="SAM" id="Phobius"/>
    </source>
</evidence>
<dbReference type="Proteomes" id="UP000515960">
    <property type="component" value="Chromosome"/>
</dbReference>
<evidence type="ECO:0000313" key="2">
    <source>
        <dbReference type="EMBL" id="QNL44441.1"/>
    </source>
</evidence>
<dbReference type="KEGG" id="ohi:H8790_13555"/>
<keyword evidence="1" id="KW-0472">Membrane</keyword>
<keyword evidence="1" id="KW-0812">Transmembrane</keyword>
<organism evidence="2 3">
    <name type="scientific">Oscillibacter hominis</name>
    <dbReference type="NCBI Taxonomy" id="2763056"/>
    <lineage>
        <taxon>Bacteria</taxon>
        <taxon>Bacillati</taxon>
        <taxon>Bacillota</taxon>
        <taxon>Clostridia</taxon>
        <taxon>Eubacteriales</taxon>
        <taxon>Oscillospiraceae</taxon>
        <taxon>Oscillibacter</taxon>
    </lineage>
</organism>
<accession>A0A7G9B4G0</accession>
<dbReference type="AlphaFoldDB" id="A0A7G9B4G0"/>